<dbReference type="Pfam" id="PF03478">
    <property type="entry name" value="Beta-prop_KIB1-4"/>
    <property type="match status" value="1"/>
</dbReference>
<dbReference type="InterPro" id="IPR001810">
    <property type="entry name" value="F-box_dom"/>
</dbReference>
<keyword evidence="4" id="KW-1185">Reference proteome</keyword>
<evidence type="ECO:0008006" key="5">
    <source>
        <dbReference type="Google" id="ProtNLM"/>
    </source>
</evidence>
<dbReference type="SUPFAM" id="SSF81383">
    <property type="entry name" value="F-box domain"/>
    <property type="match status" value="1"/>
</dbReference>
<evidence type="ECO:0000259" key="1">
    <source>
        <dbReference type="Pfam" id="PF00646"/>
    </source>
</evidence>
<dbReference type="PANTHER" id="PTHR33110:SF84">
    <property type="entry name" value="F-BOX DOMAIN-CONTAINING PROTEIN"/>
    <property type="match status" value="1"/>
</dbReference>
<proteinExistence type="predicted"/>
<dbReference type="Pfam" id="PF00646">
    <property type="entry name" value="F-box"/>
    <property type="match status" value="1"/>
</dbReference>
<evidence type="ECO:0000259" key="2">
    <source>
        <dbReference type="Pfam" id="PF03478"/>
    </source>
</evidence>
<protein>
    <recommendedName>
        <fullName evidence="5">DUF295 domain-containing protein</fullName>
    </recommendedName>
</protein>
<organism evidence="3 4">
    <name type="scientific">Eleusine coracana subsp. coracana</name>
    <dbReference type="NCBI Taxonomy" id="191504"/>
    <lineage>
        <taxon>Eukaryota</taxon>
        <taxon>Viridiplantae</taxon>
        <taxon>Streptophyta</taxon>
        <taxon>Embryophyta</taxon>
        <taxon>Tracheophyta</taxon>
        <taxon>Spermatophyta</taxon>
        <taxon>Magnoliopsida</taxon>
        <taxon>Liliopsida</taxon>
        <taxon>Poales</taxon>
        <taxon>Poaceae</taxon>
        <taxon>PACMAD clade</taxon>
        <taxon>Chloridoideae</taxon>
        <taxon>Cynodonteae</taxon>
        <taxon>Eleusininae</taxon>
        <taxon>Eleusine</taxon>
    </lineage>
</organism>
<dbReference type="Gene3D" id="1.20.1280.50">
    <property type="match status" value="1"/>
</dbReference>
<dbReference type="Proteomes" id="UP001054889">
    <property type="component" value="Unassembled WGS sequence"/>
</dbReference>
<gene>
    <name evidence="3" type="primary">gb28310</name>
    <name evidence="3" type="ORF">PR202_gb28310</name>
</gene>
<comment type="caution">
    <text evidence="3">The sequence shown here is derived from an EMBL/GenBank/DDBJ whole genome shotgun (WGS) entry which is preliminary data.</text>
</comment>
<accession>A0AAV5FX50</accession>
<feature type="domain" description="F-box" evidence="1">
    <location>
        <begin position="7"/>
        <end position="42"/>
    </location>
</feature>
<evidence type="ECO:0000313" key="3">
    <source>
        <dbReference type="EMBL" id="GJN39207.1"/>
    </source>
</evidence>
<reference evidence="3" key="2">
    <citation type="submission" date="2021-12" db="EMBL/GenBank/DDBJ databases">
        <title>Resequencing data analysis of finger millet.</title>
        <authorList>
            <person name="Hatakeyama M."/>
            <person name="Aluri S."/>
            <person name="Balachadran M.T."/>
            <person name="Sivarajan S.R."/>
            <person name="Poveda L."/>
            <person name="Shimizu-Inatsugi R."/>
            <person name="Schlapbach R."/>
            <person name="Sreeman S.M."/>
            <person name="Shimizu K.K."/>
        </authorList>
    </citation>
    <scope>NUCLEOTIDE SEQUENCE</scope>
</reference>
<evidence type="ECO:0000313" key="4">
    <source>
        <dbReference type="Proteomes" id="UP001054889"/>
    </source>
</evidence>
<dbReference type="AlphaFoldDB" id="A0AAV5FX50"/>
<sequence length="384" mass="42481">METAPQWSELPIDILGVVFRRLLSFGDHVRASAVCPQWRAAAVGNPPRLPLLMVLPTAAPARITGYVSVSPTCWMWETTAAQLPHLLRLTLPSTSGPAFLRVFGDDVYRLPRFPDDALRGRFCGSFPGGWVTLALEHYRGHCILNLHTGERIDLPDLVCTPSPPIDCITVIKYLTLSSSPTREGTFIVAAVTSGVANIAFWEPGAERWCPPTLAGLTDEQLQRWRRNLPRDPIDDILYFRGCLHEGFYVLNGDETLLVYVPEAGEGSNDKTPKFRVVSYLFQSGTPMTDPGSRVKGRYLVETRGNLLMVRHLSSSDGSDQFEMFVLEGERSVTTGTVHAVWRKCSILTGRALFLGHGCSMAVETGITSHVVMYCLSAGEIWVYP</sequence>
<dbReference type="InterPro" id="IPR005174">
    <property type="entry name" value="KIB1-4_b-propeller"/>
</dbReference>
<name>A0AAV5FX50_ELECO</name>
<feature type="domain" description="KIB1-4 beta-propeller" evidence="2">
    <location>
        <begin position="110"/>
        <end position="364"/>
    </location>
</feature>
<dbReference type="EMBL" id="BQKI01000097">
    <property type="protein sequence ID" value="GJN39207.1"/>
    <property type="molecule type" value="Genomic_DNA"/>
</dbReference>
<reference evidence="3" key="1">
    <citation type="journal article" date="2018" name="DNA Res.">
        <title>Multiple hybrid de novo genome assembly of finger millet, an orphan allotetraploid crop.</title>
        <authorList>
            <person name="Hatakeyama M."/>
            <person name="Aluri S."/>
            <person name="Balachadran M.T."/>
            <person name="Sivarajan S.R."/>
            <person name="Patrignani A."/>
            <person name="Gruter S."/>
            <person name="Poveda L."/>
            <person name="Shimizu-Inatsugi R."/>
            <person name="Baeten J."/>
            <person name="Francoijs K.J."/>
            <person name="Nataraja K.N."/>
            <person name="Reddy Y.A.N."/>
            <person name="Phadnis S."/>
            <person name="Ravikumar R.L."/>
            <person name="Schlapbach R."/>
            <person name="Sreeman S.M."/>
            <person name="Shimizu K.K."/>
        </authorList>
    </citation>
    <scope>NUCLEOTIDE SEQUENCE</scope>
</reference>
<dbReference type="InterPro" id="IPR036047">
    <property type="entry name" value="F-box-like_dom_sf"/>
</dbReference>
<dbReference type="PANTHER" id="PTHR33110">
    <property type="entry name" value="F-BOX/KELCH-REPEAT PROTEIN-RELATED"/>
    <property type="match status" value="1"/>
</dbReference>